<organism evidence="1 2">
    <name type="scientific">Dreissena polymorpha</name>
    <name type="common">Zebra mussel</name>
    <name type="synonym">Mytilus polymorpha</name>
    <dbReference type="NCBI Taxonomy" id="45954"/>
    <lineage>
        <taxon>Eukaryota</taxon>
        <taxon>Metazoa</taxon>
        <taxon>Spiralia</taxon>
        <taxon>Lophotrochozoa</taxon>
        <taxon>Mollusca</taxon>
        <taxon>Bivalvia</taxon>
        <taxon>Autobranchia</taxon>
        <taxon>Heteroconchia</taxon>
        <taxon>Euheterodonta</taxon>
        <taxon>Imparidentia</taxon>
        <taxon>Neoheterodontei</taxon>
        <taxon>Myida</taxon>
        <taxon>Dreissenoidea</taxon>
        <taxon>Dreissenidae</taxon>
        <taxon>Dreissena</taxon>
    </lineage>
</organism>
<dbReference type="Proteomes" id="UP000828390">
    <property type="component" value="Unassembled WGS sequence"/>
</dbReference>
<reference evidence="1" key="1">
    <citation type="journal article" date="2019" name="bioRxiv">
        <title>The Genome of the Zebra Mussel, Dreissena polymorpha: A Resource for Invasive Species Research.</title>
        <authorList>
            <person name="McCartney M.A."/>
            <person name="Auch B."/>
            <person name="Kono T."/>
            <person name="Mallez S."/>
            <person name="Zhang Y."/>
            <person name="Obille A."/>
            <person name="Becker A."/>
            <person name="Abrahante J.E."/>
            <person name="Garbe J."/>
            <person name="Badalamenti J.P."/>
            <person name="Herman A."/>
            <person name="Mangelson H."/>
            <person name="Liachko I."/>
            <person name="Sullivan S."/>
            <person name="Sone E.D."/>
            <person name="Koren S."/>
            <person name="Silverstein K.A.T."/>
            <person name="Beckman K.B."/>
            <person name="Gohl D.M."/>
        </authorList>
    </citation>
    <scope>NUCLEOTIDE SEQUENCE</scope>
    <source>
        <strain evidence="1">Duluth1</strain>
        <tissue evidence="1">Whole animal</tissue>
    </source>
</reference>
<accession>A0A9D3YAZ7</accession>
<evidence type="ECO:0000313" key="1">
    <source>
        <dbReference type="EMBL" id="KAH3697068.1"/>
    </source>
</evidence>
<reference evidence="1" key="2">
    <citation type="submission" date="2020-11" db="EMBL/GenBank/DDBJ databases">
        <authorList>
            <person name="McCartney M.A."/>
            <person name="Auch B."/>
            <person name="Kono T."/>
            <person name="Mallez S."/>
            <person name="Becker A."/>
            <person name="Gohl D.M."/>
            <person name="Silverstein K.A.T."/>
            <person name="Koren S."/>
            <person name="Bechman K.B."/>
            <person name="Herman A."/>
            <person name="Abrahante J.E."/>
            <person name="Garbe J."/>
        </authorList>
    </citation>
    <scope>NUCLEOTIDE SEQUENCE</scope>
    <source>
        <strain evidence="1">Duluth1</strain>
        <tissue evidence="1">Whole animal</tissue>
    </source>
</reference>
<proteinExistence type="predicted"/>
<dbReference type="AlphaFoldDB" id="A0A9D3YAZ7"/>
<sequence>MSRLLFLLRESMHVPRENGKLTHIVPLVSDRLTVHVQGVIHQPSTFALIPGFLHMFDQFPALVRDRLRELLKRWSSLCPSVASSPFAHVRGPENM</sequence>
<comment type="caution">
    <text evidence="1">The sequence shown here is derived from an EMBL/GenBank/DDBJ whole genome shotgun (WGS) entry which is preliminary data.</text>
</comment>
<keyword evidence="2" id="KW-1185">Reference proteome</keyword>
<name>A0A9D3YAZ7_DREPO</name>
<protein>
    <submittedName>
        <fullName evidence="1">Uncharacterized protein</fullName>
    </submittedName>
</protein>
<gene>
    <name evidence="1" type="ORF">DPMN_084553</name>
</gene>
<evidence type="ECO:0000313" key="2">
    <source>
        <dbReference type="Proteomes" id="UP000828390"/>
    </source>
</evidence>
<dbReference type="EMBL" id="JAIWYP010000016">
    <property type="protein sequence ID" value="KAH3697068.1"/>
    <property type="molecule type" value="Genomic_DNA"/>
</dbReference>